<proteinExistence type="predicted"/>
<sequence>MRKIYILMVIILILSSSIYTISLVSSTILPQQYYEYIKICATQYTAFVYSVSSNCSVKVMVLNQENFNNFSSGYSYSCIVSQLGKTVINGVLLNPGTYYLVIYSPYGYSNVTYFYCEIPIELSNCSTHVSEYITLSPFNTERILVHLSTLGSPSLLRIVGISNESVCYKVVNCKGETMFSSGEVTLTLNGTNPCYNVTLPQGKYYLCIYNPTFSSALVYFCYRLYPQYVNPFLRFSVLQGGNYNYAPTGIASFGVSNTSPYEIKFSSVAGYFNISCILAYNSSQNLVKPCEASLQLNAVLVVCNENNATQIYWPQDVLLFITNESVVLYHDNVLNLTNPLASLSNSSITSQNGYVMPTVNDGVTQCYYGNYKYAPYFEYNSPFSGLLIMNESVEKGQGVLITMEVEVLQNGTSSVMQSETFDKILIHDPGVKNAYFAVNGKEYTPAGIYGDLGSFYDAELILGGGGNGEITTFEKLNGLLGLYYFNGSEYVTFPSYYTFGADTAEATSNAHVTLEQNGMIKITTGSPDYTYLGEIKTQALKVSPYVPQRSSESSSSPESNIATSSEMTSSMQSSILYIILALVFVIAIIVIFRRPRRF</sequence>
<name>A0A2T9X4T1_9CREN</name>
<evidence type="ECO:0000256" key="1">
    <source>
        <dbReference type="SAM" id="Phobius"/>
    </source>
</evidence>
<reference evidence="2 3" key="1">
    <citation type="journal article" date="2015" name="Appl. Environ. Microbiol.">
        <title>Nanoarchaeota, Their Sulfolobales Host, and Nanoarchaeota Virus Distribution across Yellowstone National Park Hot Springs.</title>
        <authorList>
            <person name="Munson-McGee J.H."/>
            <person name="Field E.K."/>
            <person name="Bateson M."/>
            <person name="Rooney C."/>
            <person name="Stepanauskas R."/>
            <person name="Young M.J."/>
        </authorList>
    </citation>
    <scope>NUCLEOTIDE SEQUENCE [LARGE SCALE GENOMIC DNA]</scope>
    <source>
        <strain evidence="2">SCGC AC-742_N10</strain>
    </source>
</reference>
<dbReference type="Pfam" id="PF05317">
    <property type="entry name" value="Thermopsin"/>
    <property type="match status" value="1"/>
</dbReference>
<evidence type="ECO:0008006" key="4">
    <source>
        <dbReference type="Google" id="ProtNLM"/>
    </source>
</evidence>
<keyword evidence="1" id="KW-0472">Membrane</keyword>
<comment type="caution">
    <text evidence="2">The sequence shown here is derived from an EMBL/GenBank/DDBJ whole genome shotgun (WGS) entry which is preliminary data.</text>
</comment>
<dbReference type="EMBL" id="QEFD01000160">
    <property type="protein sequence ID" value="PVU75090.1"/>
    <property type="molecule type" value="Genomic_DNA"/>
</dbReference>
<feature type="transmembrane region" description="Helical" evidence="1">
    <location>
        <begin position="574"/>
        <end position="592"/>
    </location>
</feature>
<keyword evidence="1" id="KW-0812">Transmembrane</keyword>
<dbReference type="Proteomes" id="UP000245638">
    <property type="component" value="Unassembled WGS sequence"/>
</dbReference>
<dbReference type="InterPro" id="IPR007981">
    <property type="entry name" value="Peptidase_A5"/>
</dbReference>
<evidence type="ECO:0000313" key="2">
    <source>
        <dbReference type="EMBL" id="PVU75090.1"/>
    </source>
</evidence>
<dbReference type="AlphaFoldDB" id="A0A2T9X4T1"/>
<keyword evidence="1" id="KW-1133">Transmembrane helix</keyword>
<organism evidence="2 3">
    <name type="scientific">Acidianus hospitalis</name>
    <dbReference type="NCBI Taxonomy" id="563177"/>
    <lineage>
        <taxon>Archaea</taxon>
        <taxon>Thermoproteota</taxon>
        <taxon>Thermoprotei</taxon>
        <taxon>Sulfolobales</taxon>
        <taxon>Sulfolobaceae</taxon>
        <taxon>Acidianus</taxon>
    </lineage>
</organism>
<evidence type="ECO:0000313" key="3">
    <source>
        <dbReference type="Proteomes" id="UP000245638"/>
    </source>
</evidence>
<gene>
    <name evidence="2" type="ORF">DDW13_05435</name>
</gene>
<accession>A0A2T9X4T1</accession>
<protein>
    <recommendedName>
        <fullName evidence="4">Thermopsin</fullName>
    </recommendedName>
</protein>